<accession>A0A9Q1GUP2</accession>
<keyword evidence="1" id="KW-0694">RNA-binding</keyword>
<comment type="caution">
    <text evidence="4">The sequence shown here is derived from an EMBL/GenBank/DDBJ whole genome shotgun (WGS) entry which is preliminary data.</text>
</comment>
<dbReference type="EMBL" id="JAKOGI010001409">
    <property type="protein sequence ID" value="KAJ8425772.1"/>
    <property type="molecule type" value="Genomic_DNA"/>
</dbReference>
<feature type="region of interest" description="Disordered" evidence="2">
    <location>
        <begin position="122"/>
        <end position="164"/>
    </location>
</feature>
<evidence type="ECO:0000256" key="2">
    <source>
        <dbReference type="SAM" id="MobiDB-lite"/>
    </source>
</evidence>
<reference evidence="4" key="1">
    <citation type="submission" date="2022-04" db="EMBL/GenBank/DDBJ databases">
        <title>Carnegiea gigantea Genome sequencing and assembly v2.</title>
        <authorList>
            <person name="Copetti D."/>
            <person name="Sanderson M.J."/>
            <person name="Burquez A."/>
            <person name="Wojciechowski M.F."/>
        </authorList>
    </citation>
    <scope>NUCLEOTIDE SEQUENCE</scope>
    <source>
        <strain evidence="4">SGP5-SGP5p</strain>
        <tissue evidence="4">Aerial part</tissue>
    </source>
</reference>
<gene>
    <name evidence="4" type="ORF">Cgig2_014886</name>
</gene>
<dbReference type="PROSITE" id="PS50102">
    <property type="entry name" value="RRM"/>
    <property type="match status" value="1"/>
</dbReference>
<dbReference type="CDD" id="cd00590">
    <property type="entry name" value="RRM_SF"/>
    <property type="match status" value="1"/>
</dbReference>
<dbReference type="AlphaFoldDB" id="A0A9Q1GUP2"/>
<feature type="compositionally biased region" description="Basic and acidic residues" evidence="2">
    <location>
        <begin position="131"/>
        <end position="152"/>
    </location>
</feature>
<feature type="region of interest" description="Disordered" evidence="2">
    <location>
        <begin position="312"/>
        <end position="332"/>
    </location>
</feature>
<evidence type="ECO:0000256" key="1">
    <source>
        <dbReference type="PROSITE-ProRule" id="PRU00176"/>
    </source>
</evidence>
<proteinExistence type="predicted"/>
<protein>
    <recommendedName>
        <fullName evidence="3">RRM domain-containing protein</fullName>
    </recommendedName>
</protein>
<evidence type="ECO:0000313" key="5">
    <source>
        <dbReference type="Proteomes" id="UP001153076"/>
    </source>
</evidence>
<dbReference type="GO" id="GO:0003723">
    <property type="term" value="F:RNA binding"/>
    <property type="evidence" value="ECO:0007669"/>
    <property type="project" value="UniProtKB-UniRule"/>
</dbReference>
<dbReference type="InterPro" id="IPR035979">
    <property type="entry name" value="RBD_domain_sf"/>
</dbReference>
<dbReference type="InterPro" id="IPR012677">
    <property type="entry name" value="Nucleotide-bd_a/b_plait_sf"/>
</dbReference>
<evidence type="ECO:0000259" key="3">
    <source>
        <dbReference type="PROSITE" id="PS50102"/>
    </source>
</evidence>
<dbReference type="Proteomes" id="UP001153076">
    <property type="component" value="Unassembled WGS sequence"/>
</dbReference>
<dbReference type="Gene3D" id="3.30.70.330">
    <property type="match status" value="1"/>
</dbReference>
<feature type="domain" description="RRM" evidence="3">
    <location>
        <begin position="23"/>
        <end position="101"/>
    </location>
</feature>
<dbReference type="InterPro" id="IPR000504">
    <property type="entry name" value="RRM_dom"/>
</dbReference>
<organism evidence="4 5">
    <name type="scientific">Carnegiea gigantea</name>
    <dbReference type="NCBI Taxonomy" id="171969"/>
    <lineage>
        <taxon>Eukaryota</taxon>
        <taxon>Viridiplantae</taxon>
        <taxon>Streptophyta</taxon>
        <taxon>Embryophyta</taxon>
        <taxon>Tracheophyta</taxon>
        <taxon>Spermatophyta</taxon>
        <taxon>Magnoliopsida</taxon>
        <taxon>eudicotyledons</taxon>
        <taxon>Gunneridae</taxon>
        <taxon>Pentapetalae</taxon>
        <taxon>Caryophyllales</taxon>
        <taxon>Cactineae</taxon>
        <taxon>Cactaceae</taxon>
        <taxon>Cactoideae</taxon>
        <taxon>Echinocereeae</taxon>
        <taxon>Carnegiea</taxon>
    </lineage>
</organism>
<sequence>MREGESGRNWNGRRVNEGSRKAFTVFVQNIPQNLDQYGLKGIFQGAGKLSDTYIPLIKGMRNNTRYGFVRLWREEEVVKNVFILNNSTIRRSKIRVCMVKYNQGKMRGRKWNNNSREAQWNKRTTRKVWRRKDQNHDWKRKVRNSDGLKDPKSTSSDQEEQQNERLMKGELNAEFNEWLNRSLVCTSKEPRDLGALATALISDFGQCTKICLLSNFKFILTFPSIEQMEEVLDNHDELGHWFINVKRWDEYEACETRRVSIEIFKVPLMVLIDTDILRTINGEIVMSIKDSSYRIVIKEVGSTAQVIQKVHTTSNSSMEAMDSNHEEKDDDLALDDDLACSELRRNDKMARTTEEEAV</sequence>
<name>A0A9Q1GUP2_9CARY</name>
<evidence type="ECO:0000313" key="4">
    <source>
        <dbReference type="EMBL" id="KAJ8425772.1"/>
    </source>
</evidence>
<keyword evidence="5" id="KW-1185">Reference proteome</keyword>
<dbReference type="SUPFAM" id="SSF54928">
    <property type="entry name" value="RNA-binding domain, RBD"/>
    <property type="match status" value="1"/>
</dbReference>
<dbReference type="SMART" id="SM00360">
    <property type="entry name" value="RRM"/>
    <property type="match status" value="1"/>
</dbReference>